<evidence type="ECO:0000313" key="1">
    <source>
        <dbReference type="EMBL" id="RHW25443.1"/>
    </source>
</evidence>
<protein>
    <submittedName>
        <fullName evidence="1">SIR2 family protein</fullName>
    </submittedName>
</protein>
<accession>A0A417XYK5</accession>
<sequence length="853" mass="94718">MTNLDALVRSAAARQLVPFVGAGISESLINQNTGKPLMPSWRAFLRGCAMDLSVENRDAVLQLVREEELAQAASRVKLAVGTAHWIERLRTTFEVSRSSAQESDVDLLHKIWKVSRGLVVTTNYDETLLWGRRESEPLPTVYGLHAPADLSTLLEANRESPVLWHLHGTITHPNSIVLEQKEYARLYDGINAELSEDDPPAELRHQAAFICLQTMAACQSLLFLGFSLTDPNVNRVLRDMHALFSEARVGHYMVCLAEEVDHLERRFADERLEHINLLPVSSFGEPVRRLLDDLLAGEPSAIDLKVTEQAWIRRRCRTVVAGGDEFVARMRPLIAEHSPADAAVRLSDIIMDPAATPFQRGIASALWSEFEVQLERMRDSTASALASEGLTSVERLNLLLFQALAMEKLGPGTQVSAAKVTLESIINAPEAPDELRRCAEFNRDVCREKLNDPTLSFAPYMSDRRFRFSSREFLWTKAWNMELVRCGRRGEAFRYESMLQDVLSAEIDEASTGFAKTVANWGKFKRDPLDESLLERMLDVARRSTPTQRVPLLLYLESVTGDHTLRQAINDALERSGNSATLRRLIQTRRVKGRYTLYGEYLMHTKAWGYVAPTPMYLQGAPESVDVGLNWLGESDRTRTLVRSLGLDVLDDVSGSLPMGQGFASSTVLAVLHLGDQVSAEKRAQLLEVFDWLSHGFPPSGVDSASVLAQEPGFYFRNTWRRAPSIPINAVFVASVGEPTVALAQARSRVEELSSRLKPLAEQMTTTISSDQTLDLDAFASYCALLRTAGIYTDDQMNTLAEATSLGLHAKAIGGLANKAMLVIGDDARLDQLVERFPTDRIIGRLGSSATTA</sequence>
<proteinExistence type="predicted"/>
<dbReference type="OrthoDB" id="5241047at2"/>
<keyword evidence="2" id="KW-1185">Reference proteome</keyword>
<comment type="caution">
    <text evidence="1">The sequence shown here is derived from an EMBL/GenBank/DDBJ whole genome shotgun (WGS) entry which is preliminary data.</text>
</comment>
<reference evidence="1 2" key="1">
    <citation type="submission" date="2018-09" db="EMBL/GenBank/DDBJ databases">
        <title>Genome sequencing of Nocardioides immobilis CCTCC AB 2017083 for comparison to Nocardioides silvaticus.</title>
        <authorList>
            <person name="Li C."/>
            <person name="Wang G."/>
        </authorList>
    </citation>
    <scope>NUCLEOTIDE SEQUENCE [LARGE SCALE GENOMIC DNA]</scope>
    <source>
        <strain evidence="1 2">CCTCC AB 2017083</strain>
    </source>
</reference>
<dbReference type="AlphaFoldDB" id="A0A417XYK5"/>
<evidence type="ECO:0000313" key="2">
    <source>
        <dbReference type="Proteomes" id="UP000283644"/>
    </source>
</evidence>
<dbReference type="RefSeq" id="WP_118926958.1">
    <property type="nucleotide sequence ID" value="NZ_QXGH01000024.1"/>
</dbReference>
<dbReference type="Pfam" id="PF13289">
    <property type="entry name" value="SIR2_2"/>
    <property type="match status" value="1"/>
</dbReference>
<organism evidence="1 2">
    <name type="scientific">Nocardioides immobilis</name>
    <dbReference type="NCBI Taxonomy" id="2049295"/>
    <lineage>
        <taxon>Bacteria</taxon>
        <taxon>Bacillati</taxon>
        <taxon>Actinomycetota</taxon>
        <taxon>Actinomycetes</taxon>
        <taxon>Propionibacteriales</taxon>
        <taxon>Nocardioidaceae</taxon>
        <taxon>Nocardioides</taxon>
    </lineage>
</organism>
<name>A0A417XYK5_9ACTN</name>
<gene>
    <name evidence="1" type="ORF">D0Z08_19650</name>
</gene>
<dbReference type="Proteomes" id="UP000283644">
    <property type="component" value="Unassembled WGS sequence"/>
</dbReference>
<dbReference type="EMBL" id="QXGH01000024">
    <property type="protein sequence ID" value="RHW25443.1"/>
    <property type="molecule type" value="Genomic_DNA"/>
</dbReference>